<dbReference type="CDD" id="cd03056">
    <property type="entry name" value="GST_N_4"/>
    <property type="match status" value="1"/>
</dbReference>
<dbReference type="SFLD" id="SFLDS00019">
    <property type="entry name" value="Glutathione_Transferase_(cytos"/>
    <property type="match status" value="1"/>
</dbReference>
<gene>
    <name evidence="3" type="ORF">ACFOGJ_08245</name>
</gene>
<dbReference type="SUPFAM" id="SSF47616">
    <property type="entry name" value="GST C-terminal domain-like"/>
    <property type="match status" value="1"/>
</dbReference>
<proteinExistence type="predicted"/>
<dbReference type="Gene3D" id="3.40.30.10">
    <property type="entry name" value="Glutaredoxin"/>
    <property type="match status" value="1"/>
</dbReference>
<dbReference type="PANTHER" id="PTHR44051">
    <property type="entry name" value="GLUTATHIONE S-TRANSFERASE-RELATED"/>
    <property type="match status" value="1"/>
</dbReference>
<feature type="domain" description="GST C-terminal" evidence="2">
    <location>
        <begin position="88"/>
        <end position="211"/>
    </location>
</feature>
<comment type="caution">
    <text evidence="3">The sequence shown here is derived from an EMBL/GenBank/DDBJ whole genome shotgun (WGS) entry which is preliminary data.</text>
</comment>
<organism evidence="3 4">
    <name type="scientific">Marinibaculum pumilum</name>
    <dbReference type="NCBI Taxonomy" id="1766165"/>
    <lineage>
        <taxon>Bacteria</taxon>
        <taxon>Pseudomonadati</taxon>
        <taxon>Pseudomonadota</taxon>
        <taxon>Alphaproteobacteria</taxon>
        <taxon>Rhodospirillales</taxon>
        <taxon>Rhodospirillaceae</taxon>
        <taxon>Marinibaculum</taxon>
    </lineage>
</organism>
<name>A0ABV7KYB2_9PROT</name>
<dbReference type="PROSITE" id="PS50405">
    <property type="entry name" value="GST_CTER"/>
    <property type="match status" value="1"/>
</dbReference>
<dbReference type="PANTHER" id="PTHR44051:SF8">
    <property type="entry name" value="GLUTATHIONE S-TRANSFERASE GSTA"/>
    <property type="match status" value="1"/>
</dbReference>
<dbReference type="Pfam" id="PF13409">
    <property type="entry name" value="GST_N_2"/>
    <property type="match status" value="1"/>
</dbReference>
<dbReference type="SFLD" id="SFLDG00358">
    <property type="entry name" value="Main_(cytGST)"/>
    <property type="match status" value="1"/>
</dbReference>
<dbReference type="RefSeq" id="WP_379899375.1">
    <property type="nucleotide sequence ID" value="NZ_JBHRTR010000020.1"/>
</dbReference>
<dbReference type="InterPro" id="IPR004045">
    <property type="entry name" value="Glutathione_S-Trfase_N"/>
</dbReference>
<evidence type="ECO:0000259" key="1">
    <source>
        <dbReference type="PROSITE" id="PS50404"/>
    </source>
</evidence>
<dbReference type="EMBL" id="JBHRTR010000020">
    <property type="protein sequence ID" value="MFC3227214.1"/>
    <property type="molecule type" value="Genomic_DNA"/>
</dbReference>
<dbReference type="InterPro" id="IPR036282">
    <property type="entry name" value="Glutathione-S-Trfase_C_sf"/>
</dbReference>
<reference evidence="4" key="1">
    <citation type="journal article" date="2019" name="Int. J. Syst. Evol. Microbiol.">
        <title>The Global Catalogue of Microorganisms (GCM) 10K type strain sequencing project: providing services to taxonomists for standard genome sequencing and annotation.</title>
        <authorList>
            <consortium name="The Broad Institute Genomics Platform"/>
            <consortium name="The Broad Institute Genome Sequencing Center for Infectious Disease"/>
            <person name="Wu L."/>
            <person name="Ma J."/>
        </authorList>
    </citation>
    <scope>NUCLEOTIDE SEQUENCE [LARGE SCALE GENOMIC DNA]</scope>
    <source>
        <strain evidence="4">KCTC 42964</strain>
    </source>
</reference>
<dbReference type="InterPro" id="IPR040079">
    <property type="entry name" value="Glutathione_S-Trfase"/>
</dbReference>
<dbReference type="Proteomes" id="UP001595528">
    <property type="component" value="Unassembled WGS sequence"/>
</dbReference>
<evidence type="ECO:0000259" key="2">
    <source>
        <dbReference type="PROSITE" id="PS50405"/>
    </source>
</evidence>
<accession>A0ABV7KYB2</accession>
<sequence>MAEDGFLLYGSFLSAPSYRVALMLRLCGLRFDYRHVDLAAGEHKSPEFRAINRFGQVPALRHDGRVYVQSNAILQHLAAHADRYRGADPEERIAIAETMCWEADRLYPGLTRLRFFRRFLRAEPAVQDWFEGFATNGLAVLDELLDGRDWLVGSAPTIADISCYAPVAQMDEAGLKEADWPNIAAWTARMRALPGYAAPYDLLPQHSAEGL</sequence>
<dbReference type="SUPFAM" id="SSF52833">
    <property type="entry name" value="Thioredoxin-like"/>
    <property type="match status" value="1"/>
</dbReference>
<evidence type="ECO:0000313" key="3">
    <source>
        <dbReference type="EMBL" id="MFC3227214.1"/>
    </source>
</evidence>
<dbReference type="InterPro" id="IPR010987">
    <property type="entry name" value="Glutathione-S-Trfase_C-like"/>
</dbReference>
<dbReference type="Gene3D" id="1.20.1050.10">
    <property type="match status" value="1"/>
</dbReference>
<dbReference type="Pfam" id="PF13410">
    <property type="entry name" value="GST_C_2"/>
    <property type="match status" value="1"/>
</dbReference>
<keyword evidence="4" id="KW-1185">Reference proteome</keyword>
<protein>
    <submittedName>
        <fullName evidence="3">Glutathione S-transferase family protein</fullName>
    </submittedName>
</protein>
<dbReference type="PROSITE" id="PS50404">
    <property type="entry name" value="GST_NTER"/>
    <property type="match status" value="1"/>
</dbReference>
<dbReference type="InterPro" id="IPR036249">
    <property type="entry name" value="Thioredoxin-like_sf"/>
</dbReference>
<feature type="domain" description="GST N-terminal" evidence="1">
    <location>
        <begin position="4"/>
        <end position="85"/>
    </location>
</feature>
<evidence type="ECO:0000313" key="4">
    <source>
        <dbReference type="Proteomes" id="UP001595528"/>
    </source>
</evidence>